<dbReference type="GO" id="GO:0006355">
    <property type="term" value="P:regulation of DNA-templated transcription"/>
    <property type="evidence" value="ECO:0007669"/>
    <property type="project" value="InterPro"/>
</dbReference>
<organism evidence="6 7">
    <name type="scientific">Nocardioides flavescens</name>
    <dbReference type="NCBI Taxonomy" id="2691959"/>
    <lineage>
        <taxon>Bacteria</taxon>
        <taxon>Bacillati</taxon>
        <taxon>Actinomycetota</taxon>
        <taxon>Actinomycetes</taxon>
        <taxon>Propionibacteriales</taxon>
        <taxon>Nocardioidaceae</taxon>
        <taxon>Nocardioides</taxon>
    </lineage>
</organism>
<dbReference type="InterPro" id="IPR000792">
    <property type="entry name" value="Tscrpt_reg_LuxR_C"/>
</dbReference>
<gene>
    <name evidence="6" type="ORF">GRQ65_05620</name>
</gene>
<dbReference type="PANTHER" id="PTHR44688:SF16">
    <property type="entry name" value="DNA-BINDING TRANSCRIPTIONAL ACTIVATOR DEVR_DOSR"/>
    <property type="match status" value="1"/>
</dbReference>
<dbReference type="Pfam" id="PF08447">
    <property type="entry name" value="PAS_3"/>
    <property type="match status" value="1"/>
</dbReference>
<dbReference type="InterPro" id="IPR001610">
    <property type="entry name" value="PAC"/>
</dbReference>
<evidence type="ECO:0000313" key="6">
    <source>
        <dbReference type="EMBL" id="MXG89024.1"/>
    </source>
</evidence>
<evidence type="ECO:0000259" key="5">
    <source>
        <dbReference type="PROSITE" id="PS50112"/>
    </source>
</evidence>
<comment type="caution">
    <text evidence="6">The sequence shown here is derived from an EMBL/GenBank/DDBJ whole genome shotgun (WGS) entry which is preliminary data.</text>
</comment>
<sequence>MPELSADRVVLLTPDWTGILDANTTCRYQLRLSREDILSGGISIFDPTDERVEAARAEQRRTGTFEGRLRLQPKEGAPFEASVTVVAVSPAHDADGVAQGLARMTYDSDRQVPPALEQSWSRHPLHHSPDVVALYEADGTLRYISPSVSDVLGWTPEEMTGRVTIDLVHPDDVEPMIDAMLDAVATPGPAVPMVFRVLHRDGGWRHLEVVVRDLSDDPEVGGSTVHFRDITRRVEELDASWFEVLDALEGSSAGIAHVTPEGRVLRVNDRFQEIVGRSDHELLQLDSLSEVLHPDDREAHRTELARQVAGGSPTVADWRCARPDGSIAWVTSTVQRPVRSGLAADLLVLTVEDVTARKEAERAVALLTPREREVLTMLAEGLDNNEIAQRLFVSVHTVKHHVQGVLRKLEVPDRRRAAERVAAMGVVPT</sequence>
<dbReference type="SMART" id="SM00091">
    <property type="entry name" value="PAS"/>
    <property type="match status" value="2"/>
</dbReference>
<dbReference type="InterPro" id="IPR013656">
    <property type="entry name" value="PAS_4"/>
</dbReference>
<evidence type="ECO:0000256" key="2">
    <source>
        <dbReference type="ARBA" id="ARBA00023125"/>
    </source>
</evidence>
<dbReference type="InterPro" id="IPR036388">
    <property type="entry name" value="WH-like_DNA-bd_sf"/>
</dbReference>
<dbReference type="Proteomes" id="UP000473325">
    <property type="component" value="Unassembled WGS sequence"/>
</dbReference>
<feature type="domain" description="HTH luxR-type" evidence="4">
    <location>
        <begin position="360"/>
        <end position="425"/>
    </location>
</feature>
<dbReference type="Gene3D" id="1.10.10.10">
    <property type="entry name" value="Winged helix-like DNA-binding domain superfamily/Winged helix DNA-binding domain"/>
    <property type="match status" value="1"/>
</dbReference>
<keyword evidence="2" id="KW-0238">DNA-binding</keyword>
<evidence type="ECO:0000313" key="7">
    <source>
        <dbReference type="Proteomes" id="UP000473325"/>
    </source>
</evidence>
<dbReference type="SUPFAM" id="SSF46894">
    <property type="entry name" value="C-terminal effector domain of the bipartite response regulators"/>
    <property type="match status" value="1"/>
</dbReference>
<dbReference type="InterPro" id="IPR016032">
    <property type="entry name" value="Sig_transdc_resp-reg_C-effctor"/>
</dbReference>
<dbReference type="InterPro" id="IPR000014">
    <property type="entry name" value="PAS"/>
</dbReference>
<dbReference type="Pfam" id="PF00196">
    <property type="entry name" value="GerE"/>
    <property type="match status" value="1"/>
</dbReference>
<dbReference type="SMART" id="SM00421">
    <property type="entry name" value="HTH_LUXR"/>
    <property type="match status" value="1"/>
</dbReference>
<dbReference type="PROSITE" id="PS50112">
    <property type="entry name" value="PAS"/>
    <property type="match status" value="2"/>
</dbReference>
<accession>A0A6L7F1T2</accession>
<dbReference type="EMBL" id="WUEK01000003">
    <property type="protein sequence ID" value="MXG89024.1"/>
    <property type="molecule type" value="Genomic_DNA"/>
</dbReference>
<dbReference type="CDD" id="cd06170">
    <property type="entry name" value="LuxR_C_like"/>
    <property type="match status" value="1"/>
</dbReference>
<feature type="domain" description="PAS" evidence="5">
    <location>
        <begin position="117"/>
        <end position="187"/>
    </location>
</feature>
<dbReference type="AlphaFoldDB" id="A0A6L7F1T2"/>
<evidence type="ECO:0000256" key="1">
    <source>
        <dbReference type="ARBA" id="ARBA00023015"/>
    </source>
</evidence>
<dbReference type="Gene3D" id="3.30.450.20">
    <property type="entry name" value="PAS domain"/>
    <property type="match status" value="2"/>
</dbReference>
<dbReference type="RefSeq" id="WP_160876069.1">
    <property type="nucleotide sequence ID" value="NZ_WUEK01000003.1"/>
</dbReference>
<keyword evidence="7" id="KW-1185">Reference proteome</keyword>
<dbReference type="SUPFAM" id="SSF55785">
    <property type="entry name" value="PYP-like sensor domain (PAS domain)"/>
    <property type="match status" value="2"/>
</dbReference>
<dbReference type="PANTHER" id="PTHR44688">
    <property type="entry name" value="DNA-BINDING TRANSCRIPTIONAL ACTIVATOR DEVR_DOSR"/>
    <property type="match status" value="1"/>
</dbReference>
<reference evidence="6 7" key="1">
    <citation type="submission" date="2019-12" db="EMBL/GenBank/DDBJ databases">
        <authorList>
            <person name="Kun Z."/>
        </authorList>
    </citation>
    <scope>NUCLEOTIDE SEQUENCE [LARGE SCALE GENOMIC DNA]</scope>
    <source>
        <strain evidence="6 7">YIM 123512</strain>
    </source>
</reference>
<feature type="domain" description="PAS" evidence="5">
    <location>
        <begin position="247"/>
        <end position="311"/>
    </location>
</feature>
<protein>
    <submittedName>
        <fullName evidence="6">PAS domain S-box protein</fullName>
    </submittedName>
</protein>
<evidence type="ECO:0000259" key="4">
    <source>
        <dbReference type="PROSITE" id="PS50043"/>
    </source>
</evidence>
<dbReference type="NCBIfam" id="TIGR00229">
    <property type="entry name" value="sensory_box"/>
    <property type="match status" value="2"/>
</dbReference>
<dbReference type="Pfam" id="PF08448">
    <property type="entry name" value="PAS_4"/>
    <property type="match status" value="1"/>
</dbReference>
<dbReference type="PROSITE" id="PS50043">
    <property type="entry name" value="HTH_LUXR_2"/>
    <property type="match status" value="1"/>
</dbReference>
<dbReference type="Pfam" id="PF13426">
    <property type="entry name" value="PAS_9"/>
    <property type="match status" value="1"/>
</dbReference>
<dbReference type="CDD" id="cd00130">
    <property type="entry name" value="PAS"/>
    <property type="match status" value="2"/>
</dbReference>
<dbReference type="SMART" id="SM00086">
    <property type="entry name" value="PAC"/>
    <property type="match status" value="2"/>
</dbReference>
<proteinExistence type="predicted"/>
<evidence type="ECO:0000256" key="3">
    <source>
        <dbReference type="ARBA" id="ARBA00023163"/>
    </source>
</evidence>
<keyword evidence="3" id="KW-0804">Transcription</keyword>
<dbReference type="PRINTS" id="PR00038">
    <property type="entry name" value="HTHLUXR"/>
</dbReference>
<dbReference type="InterPro" id="IPR013655">
    <property type="entry name" value="PAS_fold_3"/>
</dbReference>
<dbReference type="GO" id="GO:0003677">
    <property type="term" value="F:DNA binding"/>
    <property type="evidence" value="ECO:0007669"/>
    <property type="project" value="UniProtKB-KW"/>
</dbReference>
<keyword evidence="1" id="KW-0805">Transcription regulation</keyword>
<dbReference type="InterPro" id="IPR035965">
    <property type="entry name" value="PAS-like_dom_sf"/>
</dbReference>
<name>A0A6L7F1T2_9ACTN</name>